<keyword evidence="2" id="KW-1185">Reference proteome</keyword>
<name>A0A4R6RSS0_9MICO</name>
<dbReference type="RefSeq" id="WP_133617644.1">
    <property type="nucleotide sequence ID" value="NZ_SNYA01000008.1"/>
</dbReference>
<dbReference type="EMBL" id="SNYA01000008">
    <property type="protein sequence ID" value="TDP89794.1"/>
    <property type="molecule type" value="Genomic_DNA"/>
</dbReference>
<comment type="caution">
    <text evidence="1">The sequence shown here is derived from an EMBL/GenBank/DDBJ whole genome shotgun (WGS) entry which is preliminary data.</text>
</comment>
<sequence>MTDPITSTIATQGAKSFGALADRLLGPAFEYWGDQFRATLERRESVKEVARRAMEKTNLDDDHAIPPRVAAEVFDKAQWAENEFLAEYLSGVLASARTKAGTNDAGVPWTALVGRLSSDQLALHWSVYAGFQHRFQGTDGDSFWETLHNQLVLGYTELYSAMKWPTQQGDRNRLYAAAYGLEREGLIENLSHGQGDYLGESVTYTRGRQYGEAKGYITFALTQAGISLFLQAVGLGQAAFSSVFDQDVTLAIEKIDDLPEYVECVTVNDFPPLDS</sequence>
<reference evidence="1 2" key="1">
    <citation type="submission" date="2019-03" db="EMBL/GenBank/DDBJ databases">
        <title>Genomic analyses of the natural microbiome of Caenorhabditis elegans.</title>
        <authorList>
            <person name="Samuel B."/>
        </authorList>
    </citation>
    <scope>NUCLEOTIDE SEQUENCE [LARGE SCALE GENOMIC DNA]</scope>
    <source>
        <strain evidence="1 2">JUb18</strain>
    </source>
</reference>
<evidence type="ECO:0000313" key="1">
    <source>
        <dbReference type="EMBL" id="TDP89794.1"/>
    </source>
</evidence>
<gene>
    <name evidence="1" type="ORF">EDF62_3091</name>
</gene>
<organism evidence="1 2">
    <name type="scientific">Leucobacter luti</name>
    <dbReference type="NCBI Taxonomy" id="340320"/>
    <lineage>
        <taxon>Bacteria</taxon>
        <taxon>Bacillati</taxon>
        <taxon>Actinomycetota</taxon>
        <taxon>Actinomycetes</taxon>
        <taxon>Micrococcales</taxon>
        <taxon>Microbacteriaceae</taxon>
        <taxon>Leucobacter</taxon>
    </lineage>
</organism>
<protein>
    <submittedName>
        <fullName evidence="1">Uncharacterized protein</fullName>
    </submittedName>
</protein>
<dbReference type="AlphaFoldDB" id="A0A4R6RSS0"/>
<dbReference type="Proteomes" id="UP000295601">
    <property type="component" value="Unassembled WGS sequence"/>
</dbReference>
<dbReference type="OrthoDB" id="5078008at2"/>
<proteinExistence type="predicted"/>
<accession>A0A4R6RSS0</accession>
<evidence type="ECO:0000313" key="2">
    <source>
        <dbReference type="Proteomes" id="UP000295601"/>
    </source>
</evidence>